<evidence type="ECO:0000313" key="3">
    <source>
        <dbReference type="Proteomes" id="UP000321124"/>
    </source>
</evidence>
<feature type="signal peptide" evidence="1">
    <location>
        <begin position="1"/>
        <end position="21"/>
    </location>
</feature>
<keyword evidence="1" id="KW-0732">Signal</keyword>
<protein>
    <submittedName>
        <fullName evidence="2">Cache domain-containing protein</fullName>
    </submittedName>
</protein>
<reference evidence="2 3" key="1">
    <citation type="journal article" date="2019" name="Ecotoxicol. Environ. Saf.">
        <title>Microbial characterization of heavy metal resistant bacterial strains isolated from an electroplating wastewater treatment plant.</title>
        <authorList>
            <person name="Cai X."/>
            <person name="Zheng X."/>
            <person name="Zhang D."/>
            <person name="Iqbal W."/>
            <person name="Liu C."/>
            <person name="Yang B."/>
            <person name="Zhao X."/>
            <person name="Lu X."/>
            <person name="Mao Y."/>
        </authorList>
    </citation>
    <scope>NUCLEOTIDE SEQUENCE [LARGE SCALE GENOMIC DNA]</scope>
    <source>
        <strain evidence="2 3">Ni1-3</strain>
    </source>
</reference>
<feature type="chain" id="PRO_5022832559" evidence="1">
    <location>
        <begin position="22"/>
        <end position="184"/>
    </location>
</feature>
<dbReference type="OrthoDB" id="195732at2"/>
<accession>A0A5B8QVK6</accession>
<organism evidence="2 3">
    <name type="scientific">Shewanella decolorationis</name>
    <dbReference type="NCBI Taxonomy" id="256839"/>
    <lineage>
        <taxon>Bacteria</taxon>
        <taxon>Pseudomonadati</taxon>
        <taxon>Pseudomonadota</taxon>
        <taxon>Gammaproteobacteria</taxon>
        <taxon>Alteromonadales</taxon>
        <taxon>Shewanellaceae</taxon>
        <taxon>Shewanella</taxon>
    </lineage>
</organism>
<dbReference type="EMBL" id="CP031775">
    <property type="protein sequence ID" value="QDZ90102.1"/>
    <property type="molecule type" value="Genomic_DNA"/>
</dbReference>
<evidence type="ECO:0000313" key="2">
    <source>
        <dbReference type="EMBL" id="QDZ90102.1"/>
    </source>
</evidence>
<dbReference type="KEGG" id="sdeo:D0436_06205"/>
<gene>
    <name evidence="2" type="ORF">D0436_06205</name>
</gene>
<dbReference type="Proteomes" id="UP000321124">
    <property type="component" value="Chromosome"/>
</dbReference>
<dbReference type="AlphaFoldDB" id="A0A5B8QVK6"/>
<name>A0A5B8QVK6_9GAMM</name>
<dbReference type="CDD" id="cd18773">
    <property type="entry name" value="PDC1_HK_sensor"/>
    <property type="match status" value="1"/>
</dbReference>
<evidence type="ECO:0000256" key="1">
    <source>
        <dbReference type="SAM" id="SignalP"/>
    </source>
</evidence>
<proteinExistence type="predicted"/>
<dbReference type="Gene3D" id="3.30.450.20">
    <property type="entry name" value="PAS domain"/>
    <property type="match status" value="1"/>
</dbReference>
<sequence>MKLGKIVSAALLVLISHISFAEEVPQAVIELADTLMPLGKEPVLVSAVKAQNAQGKSLDSIKELDQKWIATEGIDPFMSSLMSNDAAKFLTTFEASKPYYQEIFLMDNQGANVAMTAKTSDYWQGDEDKWQKSFANGKGDKHIGPVKFDTSSQAYLVQISIPVMDGDTAIGAITIGINLDEFGK</sequence>
<dbReference type="RefSeq" id="WP_023268348.1">
    <property type="nucleotide sequence ID" value="NZ_BSOL01000019.1"/>
</dbReference>